<evidence type="ECO:0000256" key="1">
    <source>
        <dbReference type="ARBA" id="ARBA00003041"/>
    </source>
</evidence>
<keyword evidence="10" id="KW-0282">Flagellum</keyword>
<dbReference type="GO" id="GO:0044781">
    <property type="term" value="P:bacterial-type flagellum organization"/>
    <property type="evidence" value="ECO:0007669"/>
    <property type="project" value="UniProtKB-KW"/>
</dbReference>
<accession>C8WYV2</accession>
<comment type="function">
    <text evidence="1">Needed for flagellar regrowth and assembly.</text>
</comment>
<dbReference type="Gene3D" id="3.30.2320.30">
    <property type="entry name" value="ATP synthase, E subunit, C-terminal"/>
    <property type="match status" value="1"/>
</dbReference>
<keyword evidence="7" id="KW-1006">Bacterial flagellum protein export</keyword>
<keyword evidence="4" id="KW-0813">Transport</keyword>
<evidence type="ECO:0000256" key="7">
    <source>
        <dbReference type="ARBA" id="ARBA00023225"/>
    </source>
</evidence>
<keyword evidence="10" id="KW-0969">Cilium</keyword>
<dbReference type="AlphaFoldDB" id="C8WYV2"/>
<dbReference type="STRING" id="485915.Dret_0571"/>
<feature type="domain" description="Flagellar assembly protein FliH/Type III secretion system HrpE" evidence="9">
    <location>
        <begin position="108"/>
        <end position="230"/>
    </location>
</feature>
<reference evidence="11" key="1">
    <citation type="submission" date="2009-09" db="EMBL/GenBank/DDBJ databases">
        <title>The complete chromosome of Desulfohalobium retbaense DSM 5692.</title>
        <authorList>
            <consortium name="US DOE Joint Genome Institute (JGI-PGF)"/>
            <person name="Lucas S."/>
            <person name="Copeland A."/>
            <person name="Lapidus A."/>
            <person name="Glavina del Rio T."/>
            <person name="Dalin E."/>
            <person name="Tice H."/>
            <person name="Bruce D."/>
            <person name="Goodwin L."/>
            <person name="Pitluck S."/>
            <person name="Kyrpides N."/>
            <person name="Mavromatis K."/>
            <person name="Ivanova N."/>
            <person name="Mikhailova N."/>
            <person name="Munk A.C."/>
            <person name="Brettin T."/>
            <person name="Detter J.C."/>
            <person name="Han C."/>
            <person name="Tapia R."/>
            <person name="Larimer F."/>
            <person name="Land M."/>
            <person name="Hauser L."/>
            <person name="Markowitz V."/>
            <person name="Cheng J.-F."/>
            <person name="Hugenholtz P."/>
            <person name="Woyke T."/>
            <person name="Wu D."/>
            <person name="Spring S."/>
            <person name="Klenk H.-P."/>
            <person name="Eisen J.A."/>
        </authorList>
    </citation>
    <scope>NUCLEOTIDE SEQUENCE [LARGE SCALE GENOMIC DNA]</scope>
    <source>
        <strain evidence="11">DSM 5692</strain>
    </source>
</reference>
<dbReference type="KEGG" id="drt:Dret_0571"/>
<comment type="similarity">
    <text evidence="2">Belongs to the FliH family.</text>
</comment>
<dbReference type="GO" id="GO:0005829">
    <property type="term" value="C:cytosol"/>
    <property type="evidence" value="ECO:0007669"/>
    <property type="project" value="TreeGrafter"/>
</dbReference>
<protein>
    <recommendedName>
        <fullName evidence="3">Flagellar assembly protein FliH</fullName>
    </recommendedName>
</protein>
<dbReference type="eggNOG" id="COG1317">
    <property type="taxonomic scope" value="Bacteria"/>
</dbReference>
<dbReference type="RefSeq" id="WP_015751026.1">
    <property type="nucleotide sequence ID" value="NC_013223.1"/>
</dbReference>
<dbReference type="Pfam" id="PF02108">
    <property type="entry name" value="FliH"/>
    <property type="match status" value="1"/>
</dbReference>
<feature type="compositionally biased region" description="Acidic residues" evidence="8">
    <location>
        <begin position="22"/>
        <end position="31"/>
    </location>
</feature>
<evidence type="ECO:0000259" key="9">
    <source>
        <dbReference type="Pfam" id="PF02108"/>
    </source>
</evidence>
<dbReference type="SUPFAM" id="SSF160527">
    <property type="entry name" value="V-type ATPase subunit E-like"/>
    <property type="match status" value="1"/>
</dbReference>
<keyword evidence="10" id="KW-0966">Cell projection</keyword>
<feature type="region of interest" description="Disordered" evidence="8">
    <location>
        <begin position="1"/>
        <end position="72"/>
    </location>
</feature>
<evidence type="ECO:0000256" key="6">
    <source>
        <dbReference type="ARBA" id="ARBA00022927"/>
    </source>
</evidence>
<evidence type="ECO:0000313" key="11">
    <source>
        <dbReference type="Proteomes" id="UP000001052"/>
    </source>
</evidence>
<gene>
    <name evidence="10" type="ordered locus">Dret_0571</name>
</gene>
<dbReference type="HOGENOM" id="CLU_100576_0_0_7"/>
<evidence type="ECO:0000256" key="4">
    <source>
        <dbReference type="ARBA" id="ARBA00022448"/>
    </source>
</evidence>
<proteinExistence type="inferred from homology"/>
<dbReference type="PANTHER" id="PTHR34982:SF1">
    <property type="entry name" value="FLAGELLAR ASSEMBLY PROTEIN FLIH"/>
    <property type="match status" value="1"/>
</dbReference>
<reference evidence="10 11" key="2">
    <citation type="journal article" date="2010" name="Stand. Genomic Sci.">
        <title>Complete genome sequence of Desulfohalobium retbaense type strain (HR(100)).</title>
        <authorList>
            <person name="Spring S."/>
            <person name="Nolan M."/>
            <person name="Lapidus A."/>
            <person name="Glavina Del Rio T."/>
            <person name="Copeland A."/>
            <person name="Tice H."/>
            <person name="Cheng J.F."/>
            <person name="Lucas S."/>
            <person name="Land M."/>
            <person name="Chen F."/>
            <person name="Bruce D."/>
            <person name="Goodwin L."/>
            <person name="Pitluck S."/>
            <person name="Ivanova N."/>
            <person name="Mavromatis K."/>
            <person name="Mikhailova N."/>
            <person name="Pati A."/>
            <person name="Chen A."/>
            <person name="Palaniappan K."/>
            <person name="Hauser L."/>
            <person name="Chang Y.J."/>
            <person name="Jeffries C.D."/>
            <person name="Munk C."/>
            <person name="Kiss H."/>
            <person name="Chain P."/>
            <person name="Han C."/>
            <person name="Brettin T."/>
            <person name="Detter J.C."/>
            <person name="Schuler E."/>
            <person name="Goker M."/>
            <person name="Rohde M."/>
            <person name="Bristow J."/>
            <person name="Eisen J.A."/>
            <person name="Markowitz V."/>
            <person name="Hugenholtz P."/>
            <person name="Kyrpides N.C."/>
            <person name="Klenk H.P."/>
        </authorList>
    </citation>
    <scope>NUCLEOTIDE SEQUENCE [LARGE SCALE GENOMIC DNA]</scope>
    <source>
        <strain evidence="10 11">DSM 5692</strain>
    </source>
</reference>
<evidence type="ECO:0000313" key="10">
    <source>
        <dbReference type="EMBL" id="ACV67868.1"/>
    </source>
</evidence>
<evidence type="ECO:0000256" key="2">
    <source>
        <dbReference type="ARBA" id="ARBA00006602"/>
    </source>
</evidence>
<dbReference type="InterPro" id="IPR038495">
    <property type="entry name" value="ATPase_E_C"/>
</dbReference>
<name>C8WYV2_DESRD</name>
<dbReference type="EMBL" id="CP001734">
    <property type="protein sequence ID" value="ACV67868.1"/>
    <property type="molecule type" value="Genomic_DNA"/>
</dbReference>
<sequence length="242" mass="26610">MSRILRGSEYQAQPLQLRDLDALPDETEEGIFEAAAMPQQERKFPSDTTSFRGESGPTEESKSETESGGEKSLLAVDVEAERQEAYEIGLAHGREEAHNELHSATQFLLDAAKKFDGLRTTLYERQKDDLISLALVIAKQVIGQELQTNEEVIVGVVENALKSALETDSHHIRVHPDDLAVVQEHRPLFLANVHGLKEISVEADKNVSRGGCVIESDMGEVDASVETRLAGIEAQLQGAVRQ</sequence>
<dbReference type="Proteomes" id="UP000001052">
    <property type="component" value="Chromosome"/>
</dbReference>
<evidence type="ECO:0000256" key="5">
    <source>
        <dbReference type="ARBA" id="ARBA00022795"/>
    </source>
</evidence>
<feature type="compositionally biased region" description="Basic and acidic residues" evidence="8">
    <location>
        <begin position="59"/>
        <end position="69"/>
    </location>
</feature>
<dbReference type="OrthoDB" id="9786263at2"/>
<keyword evidence="11" id="KW-1185">Reference proteome</keyword>
<organism evidence="10 11">
    <name type="scientific">Desulfohalobium retbaense (strain ATCC 49708 / DSM 5692 / JCM 16813 / HR100)</name>
    <dbReference type="NCBI Taxonomy" id="485915"/>
    <lineage>
        <taxon>Bacteria</taxon>
        <taxon>Pseudomonadati</taxon>
        <taxon>Thermodesulfobacteriota</taxon>
        <taxon>Desulfovibrionia</taxon>
        <taxon>Desulfovibrionales</taxon>
        <taxon>Desulfohalobiaceae</taxon>
        <taxon>Desulfohalobium</taxon>
    </lineage>
</organism>
<dbReference type="InterPro" id="IPR051472">
    <property type="entry name" value="T3SS_Stator/FliH"/>
</dbReference>
<dbReference type="PANTHER" id="PTHR34982">
    <property type="entry name" value="YOP PROTEINS TRANSLOCATION PROTEIN L"/>
    <property type="match status" value="1"/>
</dbReference>
<keyword evidence="6" id="KW-0653">Protein transport</keyword>
<dbReference type="InterPro" id="IPR018035">
    <property type="entry name" value="Flagellar_FliH/T3SS_HrpE"/>
</dbReference>
<dbReference type="GO" id="GO:0015031">
    <property type="term" value="P:protein transport"/>
    <property type="evidence" value="ECO:0007669"/>
    <property type="project" value="UniProtKB-KW"/>
</dbReference>
<evidence type="ECO:0000256" key="8">
    <source>
        <dbReference type="SAM" id="MobiDB-lite"/>
    </source>
</evidence>
<keyword evidence="5" id="KW-1005">Bacterial flagellum biogenesis</keyword>
<evidence type="ECO:0000256" key="3">
    <source>
        <dbReference type="ARBA" id="ARBA00016507"/>
    </source>
</evidence>